<dbReference type="AlphaFoldDB" id="A0A369Q475"/>
<dbReference type="InterPro" id="IPR013216">
    <property type="entry name" value="Methyltransf_11"/>
</dbReference>
<dbReference type="RefSeq" id="WP_115366004.1">
    <property type="nucleotide sequence ID" value="NZ_QBKA01000002.1"/>
</dbReference>
<evidence type="ECO:0000259" key="1">
    <source>
        <dbReference type="Pfam" id="PF08241"/>
    </source>
</evidence>
<accession>A0A369Q475</accession>
<name>A0A369Q475_9SPHN</name>
<dbReference type="GO" id="GO:0008757">
    <property type="term" value="F:S-adenosylmethionine-dependent methyltransferase activity"/>
    <property type="evidence" value="ECO:0007669"/>
    <property type="project" value="InterPro"/>
</dbReference>
<comment type="caution">
    <text evidence="2">The sequence shown here is derived from an EMBL/GenBank/DDBJ whole genome shotgun (WGS) entry which is preliminary data.</text>
</comment>
<feature type="domain" description="Methyltransferase type 11" evidence="1">
    <location>
        <begin position="68"/>
        <end position="120"/>
    </location>
</feature>
<dbReference type="InterPro" id="IPR029063">
    <property type="entry name" value="SAM-dependent_MTases_sf"/>
</dbReference>
<evidence type="ECO:0000313" key="2">
    <source>
        <dbReference type="EMBL" id="RDC59691.1"/>
    </source>
</evidence>
<gene>
    <name evidence="2" type="ORF">HME9302_00883</name>
</gene>
<protein>
    <recommendedName>
        <fullName evidence="1">Methyltransferase type 11 domain-containing protein</fullName>
    </recommendedName>
</protein>
<dbReference type="EMBL" id="QBKA01000002">
    <property type="protein sequence ID" value="RDC59691.1"/>
    <property type="molecule type" value="Genomic_DNA"/>
</dbReference>
<proteinExistence type="predicted"/>
<sequence length="217" mass="24645">MSLSDPRNNRSLSYKLRSRRDRFLRKFLVNNGRRILDLGGTAHYWRRVGLNFLNENGFTVTIVNLEANDLGTGPFKMLVGDATQLDLPDGSFDIVHSNSVIEHVGGQAEIAAFACETRRLAPAHYVQTPNFWFPIDPHFWKFPGFHWLPESVRARLLQKFSIATAGRIGDYQKALHAVRGTRLLSIDQCKALFPESKLTTEKFLGLNKSLILYRNAS</sequence>
<reference evidence="2 3" key="1">
    <citation type="submission" date="2018-04" db="EMBL/GenBank/DDBJ databases">
        <title>Altererythrobacter sp. HME9302 genome sequencing and assembly.</title>
        <authorList>
            <person name="Kang H."/>
            <person name="Kim H."/>
            <person name="Joh K."/>
        </authorList>
    </citation>
    <scope>NUCLEOTIDE SEQUENCE [LARGE SCALE GENOMIC DNA]</scope>
    <source>
        <strain evidence="2 3">HME9302</strain>
    </source>
</reference>
<keyword evidence="3" id="KW-1185">Reference proteome</keyword>
<dbReference type="Proteomes" id="UP000253727">
    <property type="component" value="Unassembled WGS sequence"/>
</dbReference>
<organism evidence="2 3">
    <name type="scientific">Alteripontixanthobacter maritimus</name>
    <dbReference type="NCBI Taxonomy" id="2161824"/>
    <lineage>
        <taxon>Bacteria</taxon>
        <taxon>Pseudomonadati</taxon>
        <taxon>Pseudomonadota</taxon>
        <taxon>Alphaproteobacteria</taxon>
        <taxon>Sphingomonadales</taxon>
        <taxon>Erythrobacteraceae</taxon>
        <taxon>Alteripontixanthobacter</taxon>
    </lineage>
</organism>
<dbReference type="Gene3D" id="3.40.50.150">
    <property type="entry name" value="Vaccinia Virus protein VP39"/>
    <property type="match status" value="1"/>
</dbReference>
<dbReference type="OrthoDB" id="7260171at2"/>
<dbReference type="Pfam" id="PF08241">
    <property type="entry name" value="Methyltransf_11"/>
    <property type="match status" value="1"/>
</dbReference>
<dbReference type="SUPFAM" id="SSF53335">
    <property type="entry name" value="S-adenosyl-L-methionine-dependent methyltransferases"/>
    <property type="match status" value="1"/>
</dbReference>
<evidence type="ECO:0000313" key="3">
    <source>
        <dbReference type="Proteomes" id="UP000253727"/>
    </source>
</evidence>